<name>A0A7K5GS82_9AVES</name>
<dbReference type="SMART" id="SM00320">
    <property type="entry name" value="WD40"/>
    <property type="match status" value="6"/>
</dbReference>
<dbReference type="InterPro" id="IPR051075">
    <property type="entry name" value="SCF_subunit_WD-repeat"/>
</dbReference>
<dbReference type="Gene3D" id="1.20.1280.50">
    <property type="match status" value="1"/>
</dbReference>
<feature type="repeat" description="WD" evidence="3">
    <location>
        <begin position="231"/>
        <end position="272"/>
    </location>
</feature>
<accession>A0A7K5GS82</accession>
<dbReference type="InterPro" id="IPR036322">
    <property type="entry name" value="WD40_repeat_dom_sf"/>
</dbReference>
<gene>
    <name evidence="5" type="primary">Fbxw10</name>
    <name evidence="5" type="ORF">CHUBUR_R01093</name>
</gene>
<keyword evidence="6" id="KW-1185">Reference proteome</keyword>
<evidence type="ECO:0000256" key="2">
    <source>
        <dbReference type="ARBA" id="ARBA00022737"/>
    </source>
</evidence>
<feature type="non-terminal residue" evidence="5">
    <location>
        <position position="1"/>
    </location>
</feature>
<comment type="caution">
    <text evidence="5">The sequence shown here is derived from an EMBL/GenBank/DDBJ whole genome shotgun (WGS) entry which is preliminary data.</text>
</comment>
<dbReference type="SUPFAM" id="SSF50978">
    <property type="entry name" value="WD40 repeat-like"/>
    <property type="match status" value="1"/>
</dbReference>
<evidence type="ECO:0000313" key="5">
    <source>
        <dbReference type="EMBL" id="NWS59920.1"/>
    </source>
</evidence>
<dbReference type="CDD" id="cd00200">
    <property type="entry name" value="WD40"/>
    <property type="match status" value="1"/>
</dbReference>
<dbReference type="AlphaFoldDB" id="A0A7K5GS82"/>
<dbReference type="SUPFAM" id="SSF81383">
    <property type="entry name" value="F-box domain"/>
    <property type="match status" value="1"/>
</dbReference>
<feature type="repeat" description="WD" evidence="3">
    <location>
        <begin position="273"/>
        <end position="312"/>
    </location>
</feature>
<keyword evidence="2" id="KW-0677">Repeat</keyword>
<dbReference type="Proteomes" id="UP000541181">
    <property type="component" value="Unassembled WGS sequence"/>
</dbReference>
<feature type="region of interest" description="Disordered" evidence="4">
    <location>
        <begin position="481"/>
        <end position="510"/>
    </location>
</feature>
<evidence type="ECO:0000313" key="6">
    <source>
        <dbReference type="Proteomes" id="UP000541181"/>
    </source>
</evidence>
<dbReference type="PANTHER" id="PTHR19872:SF7">
    <property type="entry name" value="F-BOX AND WD REPEAT DOMAIN CONTAINING PROTEIN 10B-RELATED"/>
    <property type="match status" value="1"/>
</dbReference>
<feature type="repeat" description="WD" evidence="3">
    <location>
        <begin position="352"/>
        <end position="383"/>
    </location>
</feature>
<organism evidence="5 6">
    <name type="scientific">Chunga burmeisteri</name>
    <name type="common">Black-legged seriema</name>
    <dbReference type="NCBI Taxonomy" id="1352770"/>
    <lineage>
        <taxon>Eukaryota</taxon>
        <taxon>Metazoa</taxon>
        <taxon>Chordata</taxon>
        <taxon>Craniata</taxon>
        <taxon>Vertebrata</taxon>
        <taxon>Euteleostomi</taxon>
        <taxon>Archelosauria</taxon>
        <taxon>Archosauria</taxon>
        <taxon>Dinosauria</taxon>
        <taxon>Saurischia</taxon>
        <taxon>Theropoda</taxon>
        <taxon>Coelurosauria</taxon>
        <taxon>Aves</taxon>
        <taxon>Neognathae</taxon>
        <taxon>Neoaves</taxon>
        <taxon>Telluraves</taxon>
        <taxon>Australaves</taxon>
        <taxon>Cariamiformes</taxon>
        <taxon>Cariamidae</taxon>
        <taxon>Chunga</taxon>
    </lineage>
</organism>
<dbReference type="Gene3D" id="2.130.10.10">
    <property type="entry name" value="YVTN repeat-like/Quinoprotein amine dehydrogenase"/>
    <property type="match status" value="1"/>
</dbReference>
<reference evidence="5 6" key="1">
    <citation type="submission" date="2019-09" db="EMBL/GenBank/DDBJ databases">
        <title>Bird 10,000 Genomes (B10K) Project - Family phase.</title>
        <authorList>
            <person name="Zhang G."/>
        </authorList>
    </citation>
    <scope>NUCLEOTIDE SEQUENCE [LARGE SCALE GENOMIC DNA]</scope>
    <source>
        <strain evidence="5">B10K-CU-031-22</strain>
    </source>
</reference>
<keyword evidence="1 3" id="KW-0853">WD repeat</keyword>
<evidence type="ECO:0000256" key="4">
    <source>
        <dbReference type="SAM" id="MobiDB-lite"/>
    </source>
</evidence>
<evidence type="ECO:0000256" key="1">
    <source>
        <dbReference type="ARBA" id="ARBA00022574"/>
    </source>
</evidence>
<dbReference type="OrthoDB" id="674604at2759"/>
<dbReference type="InterPro" id="IPR015943">
    <property type="entry name" value="WD40/YVTN_repeat-like_dom_sf"/>
</dbReference>
<sequence length="854" mass="95568">GSQPPAVCFWPQNTECLIQEGPDADDNSPIMSLAGQDVTMVPTSLQSPSNVNPSKDFIRCLPPHLSMYLLGLLDQKSLNACAAVSRCWAFLAKEVKRERVCQSTVQEKILYLQGLCPRGAVSNYAKRVDVTIPQLNEEGDVIKVKGHNWGSKPKQEEDNLRAAYHDLKTDTIQLEERNVFCGSYNVRVLMDQADQSRIIHYSGGNLVAIGSADRKVRLFGMLGMKEVPPLLAGHAGSIKALFLNEKKGFVLSASFDLSIRCWNIYSGACVRIFNGHCGTITCLDLHEEHFVSGARDGMVKVWNLNSGKCLKTLKHNSAVWVVKMDSTRVVSGCDRGLVKVWCADTGTLIKTLEGHQGPVKCLSFDQWHLVTGSTDGYVLGWSMLGNLKRCLTAFRHPKKVLSLEFLYLRVISGCADGKIRVFNYLTGSCLKVLMANSRGDPVSSFYVAGNRMVINSPTSLLMFQFEDVRWDYTLDADRKTVGKKKQRKGTSSRTQLHLRRTKRHDLSQQPSLNIEKAERQKKLFVPGTRQPHAFASRKSARIRSARIPADTGKDSSQLGRTVILQRSAPKINEWIKQNRAEATSQHEKRRGPSCPMSPDKLLLTVSMLQNTCKSELVSSGTKHAAKVGEAWQPPWEYQQHCPKKVQIYKTPLQHKKDQTVQLQRVRLHNDSLTMKRISIPFETKMLQLKLKNSLHGPTVNSSIPFPSVVRPKTCCGLLREQKADSGHGKAIPLPEDGVQLINPFTASSELIKSTHAMMAQMKNETVPRRKKPFCPYAADPFRSDGGFRLLTGKQKEVYEAATVAQYQAQQRKLTEDQHRARKKAWLRKIKGLPIDSFTEEGKIAAPELGLKTFI</sequence>
<dbReference type="InterPro" id="IPR001680">
    <property type="entry name" value="WD40_rpt"/>
</dbReference>
<dbReference type="InterPro" id="IPR036047">
    <property type="entry name" value="F-box-like_dom_sf"/>
</dbReference>
<protein>
    <submittedName>
        <fullName evidence="5">FBW10 protein</fullName>
    </submittedName>
</protein>
<dbReference type="CDD" id="cd22136">
    <property type="entry name" value="F-box_FBXW10"/>
    <property type="match status" value="1"/>
</dbReference>
<dbReference type="PROSITE" id="PS50082">
    <property type="entry name" value="WD_REPEATS_2"/>
    <property type="match status" value="3"/>
</dbReference>
<feature type="non-terminal residue" evidence="5">
    <location>
        <position position="854"/>
    </location>
</feature>
<dbReference type="PROSITE" id="PS50294">
    <property type="entry name" value="WD_REPEATS_REGION"/>
    <property type="match status" value="2"/>
</dbReference>
<dbReference type="Pfam" id="PF00400">
    <property type="entry name" value="WD40"/>
    <property type="match status" value="3"/>
</dbReference>
<dbReference type="PANTHER" id="PTHR19872">
    <property type="entry name" value="UBIQUITIN LIGASE SPECIFICITY FACTOR/HREP PROTEIN"/>
    <property type="match status" value="1"/>
</dbReference>
<dbReference type="EMBL" id="VZRC01000483">
    <property type="protein sequence ID" value="NWS59920.1"/>
    <property type="molecule type" value="Genomic_DNA"/>
</dbReference>
<evidence type="ECO:0000256" key="3">
    <source>
        <dbReference type="PROSITE-ProRule" id="PRU00221"/>
    </source>
</evidence>
<proteinExistence type="predicted"/>
<feature type="compositionally biased region" description="Basic residues" evidence="4">
    <location>
        <begin position="481"/>
        <end position="503"/>
    </location>
</feature>